<gene>
    <name evidence="8 9" type="primary">ybeY</name>
    <name evidence="9" type="ORF">ACFQ1C_02855</name>
</gene>
<dbReference type="EC" id="3.1.-.-" evidence="8"/>
<dbReference type="PANTHER" id="PTHR46986">
    <property type="entry name" value="ENDORIBONUCLEASE YBEY, CHLOROPLASTIC"/>
    <property type="match status" value="1"/>
</dbReference>
<organism evidence="9 10">
    <name type="scientific">Oceanisphaera ostreae</name>
    <dbReference type="NCBI Taxonomy" id="914151"/>
    <lineage>
        <taxon>Bacteria</taxon>
        <taxon>Pseudomonadati</taxon>
        <taxon>Pseudomonadota</taxon>
        <taxon>Gammaproteobacteria</taxon>
        <taxon>Aeromonadales</taxon>
        <taxon>Aeromonadaceae</taxon>
        <taxon>Oceanisphaera</taxon>
    </lineage>
</organism>
<evidence type="ECO:0000256" key="2">
    <source>
        <dbReference type="ARBA" id="ARBA00022517"/>
    </source>
</evidence>
<evidence type="ECO:0000313" key="9">
    <source>
        <dbReference type="EMBL" id="MFD1007097.1"/>
    </source>
</evidence>
<keyword evidence="10" id="KW-1185">Reference proteome</keyword>
<proteinExistence type="inferred from homology"/>
<keyword evidence="6 8" id="KW-0378">Hydrolase</keyword>
<dbReference type="SUPFAM" id="SSF55486">
    <property type="entry name" value="Metalloproteases ('zincins'), catalytic domain"/>
    <property type="match status" value="1"/>
</dbReference>
<sequence>MTLWLDVQMACDDAPGLPSEQQLESWLQATLGNERDETELTVRLVDETESRELNRDYRGKDKSTNVLSFPFEAPPGIDLPLLGDLVICRQVVEREAQEQHKPLEAHWAHMVVHGCLHLLGFDHIKDDEADVMEAKEIAILATLGIANPYIDDEG</sequence>
<keyword evidence="4 8" id="KW-0479">Metal-binding</keyword>
<dbReference type="Gene3D" id="3.40.390.30">
    <property type="entry name" value="Metalloproteases ('zincins'), catalytic domain"/>
    <property type="match status" value="1"/>
</dbReference>
<dbReference type="InterPro" id="IPR023091">
    <property type="entry name" value="MetalPrtase_cat_dom_sf_prd"/>
</dbReference>
<evidence type="ECO:0000313" key="10">
    <source>
        <dbReference type="Proteomes" id="UP001597048"/>
    </source>
</evidence>
<dbReference type="PANTHER" id="PTHR46986:SF1">
    <property type="entry name" value="ENDORIBONUCLEASE YBEY, CHLOROPLASTIC"/>
    <property type="match status" value="1"/>
</dbReference>
<dbReference type="PROSITE" id="PS01306">
    <property type="entry name" value="UPF0054"/>
    <property type="match status" value="1"/>
</dbReference>
<evidence type="ECO:0000256" key="4">
    <source>
        <dbReference type="ARBA" id="ARBA00022723"/>
    </source>
</evidence>
<keyword evidence="8" id="KW-0698">rRNA processing</keyword>
<comment type="function">
    <text evidence="8">Single strand-specific metallo-endoribonuclease involved in late-stage 70S ribosome quality control and in maturation of the 3' terminus of the 16S rRNA.</text>
</comment>
<evidence type="ECO:0000256" key="8">
    <source>
        <dbReference type="HAMAP-Rule" id="MF_00009"/>
    </source>
</evidence>
<accession>A0ABW3KE46</accession>
<feature type="binding site" evidence="8">
    <location>
        <position position="123"/>
    </location>
    <ligand>
        <name>Zn(2+)</name>
        <dbReference type="ChEBI" id="CHEBI:29105"/>
        <note>catalytic</note>
    </ligand>
</feature>
<evidence type="ECO:0000256" key="7">
    <source>
        <dbReference type="ARBA" id="ARBA00022833"/>
    </source>
</evidence>
<dbReference type="RefSeq" id="WP_379557021.1">
    <property type="nucleotide sequence ID" value="NZ_JBHTJS010000006.1"/>
</dbReference>
<evidence type="ECO:0000256" key="3">
    <source>
        <dbReference type="ARBA" id="ARBA00022722"/>
    </source>
</evidence>
<comment type="subcellular location">
    <subcellularLocation>
        <location evidence="8">Cytoplasm</location>
    </subcellularLocation>
</comment>
<dbReference type="Proteomes" id="UP001597048">
    <property type="component" value="Unassembled WGS sequence"/>
</dbReference>
<reference evidence="10" key="1">
    <citation type="journal article" date="2019" name="Int. J. Syst. Evol. Microbiol.">
        <title>The Global Catalogue of Microorganisms (GCM) 10K type strain sequencing project: providing services to taxonomists for standard genome sequencing and annotation.</title>
        <authorList>
            <consortium name="The Broad Institute Genomics Platform"/>
            <consortium name="The Broad Institute Genome Sequencing Center for Infectious Disease"/>
            <person name="Wu L."/>
            <person name="Ma J."/>
        </authorList>
    </citation>
    <scope>NUCLEOTIDE SEQUENCE [LARGE SCALE GENOMIC DNA]</scope>
    <source>
        <strain evidence="10">CCUG 60525</strain>
    </source>
</reference>
<dbReference type="InterPro" id="IPR002036">
    <property type="entry name" value="YbeY"/>
</dbReference>
<keyword evidence="8" id="KW-0963">Cytoplasm</keyword>
<dbReference type="Pfam" id="PF02130">
    <property type="entry name" value="YbeY"/>
    <property type="match status" value="1"/>
</dbReference>
<feature type="binding site" evidence="8">
    <location>
        <position position="113"/>
    </location>
    <ligand>
        <name>Zn(2+)</name>
        <dbReference type="ChEBI" id="CHEBI:29105"/>
        <note>catalytic</note>
    </ligand>
</feature>
<keyword evidence="7 8" id="KW-0862">Zinc</keyword>
<protein>
    <recommendedName>
        <fullName evidence="8">Endoribonuclease YbeY</fullName>
        <ecNumber evidence="8">3.1.-.-</ecNumber>
    </recommendedName>
</protein>
<feature type="binding site" evidence="8">
    <location>
        <position position="117"/>
    </location>
    <ligand>
        <name>Zn(2+)</name>
        <dbReference type="ChEBI" id="CHEBI:29105"/>
        <note>catalytic</note>
    </ligand>
</feature>
<evidence type="ECO:0000256" key="6">
    <source>
        <dbReference type="ARBA" id="ARBA00022801"/>
    </source>
</evidence>
<dbReference type="EMBL" id="JBHTJS010000006">
    <property type="protein sequence ID" value="MFD1007097.1"/>
    <property type="molecule type" value="Genomic_DNA"/>
</dbReference>
<keyword evidence="3 8" id="KW-0540">Nuclease</keyword>
<evidence type="ECO:0000256" key="5">
    <source>
        <dbReference type="ARBA" id="ARBA00022759"/>
    </source>
</evidence>
<evidence type="ECO:0000256" key="1">
    <source>
        <dbReference type="ARBA" id="ARBA00010875"/>
    </source>
</evidence>
<keyword evidence="2 8" id="KW-0690">Ribosome biogenesis</keyword>
<name>A0ABW3KE46_9GAMM</name>
<keyword evidence="5 8" id="KW-0255">Endonuclease</keyword>
<comment type="caution">
    <text evidence="9">The sequence shown here is derived from an EMBL/GenBank/DDBJ whole genome shotgun (WGS) entry which is preliminary data.</text>
</comment>
<dbReference type="InterPro" id="IPR020549">
    <property type="entry name" value="YbeY_CS"/>
</dbReference>
<comment type="cofactor">
    <cofactor evidence="8">
        <name>Zn(2+)</name>
        <dbReference type="ChEBI" id="CHEBI:29105"/>
    </cofactor>
    <text evidence="8">Binds 1 zinc ion.</text>
</comment>
<dbReference type="NCBIfam" id="TIGR00043">
    <property type="entry name" value="rRNA maturation RNase YbeY"/>
    <property type="match status" value="1"/>
</dbReference>
<comment type="similarity">
    <text evidence="1 8">Belongs to the endoribonuclease YbeY family.</text>
</comment>
<dbReference type="HAMAP" id="MF_00009">
    <property type="entry name" value="Endoribonucl_YbeY"/>
    <property type="match status" value="1"/>
</dbReference>